<dbReference type="AlphaFoldDB" id="A0A5N5GEE4"/>
<dbReference type="OrthoDB" id="1192411at2759"/>
<reference evidence="3 4" key="1">
    <citation type="submission" date="2019-09" db="EMBL/GenBank/DDBJ databases">
        <authorList>
            <person name="Ou C."/>
        </authorList>
    </citation>
    <scope>NUCLEOTIDE SEQUENCE [LARGE SCALE GENOMIC DNA]</scope>
    <source>
        <strain evidence="3">S2</strain>
        <tissue evidence="3">Leaf</tissue>
    </source>
</reference>
<feature type="region of interest" description="Disordered" evidence="1">
    <location>
        <begin position="476"/>
        <end position="507"/>
    </location>
</feature>
<evidence type="ECO:0008006" key="5">
    <source>
        <dbReference type="Google" id="ProtNLM"/>
    </source>
</evidence>
<gene>
    <name evidence="3" type="ORF">D8674_035823</name>
</gene>
<feature type="chain" id="PRO_5024383741" description="Reverse transcriptase Ty1/copia-type domain-containing protein" evidence="2">
    <location>
        <begin position="25"/>
        <end position="507"/>
    </location>
</feature>
<reference evidence="3 4" key="3">
    <citation type="submission" date="2019-11" db="EMBL/GenBank/DDBJ databases">
        <title>A de novo genome assembly of a pear dwarfing rootstock.</title>
        <authorList>
            <person name="Wang F."/>
            <person name="Wang J."/>
            <person name="Li S."/>
            <person name="Zhang Y."/>
            <person name="Fang M."/>
            <person name="Ma L."/>
            <person name="Zhao Y."/>
            <person name="Jiang S."/>
        </authorList>
    </citation>
    <scope>NUCLEOTIDE SEQUENCE [LARGE SCALE GENOMIC DNA]</scope>
    <source>
        <strain evidence="3">S2</strain>
        <tissue evidence="3">Leaf</tissue>
    </source>
</reference>
<proteinExistence type="predicted"/>
<comment type="caution">
    <text evidence="3">The sequence shown here is derived from an EMBL/GenBank/DDBJ whole genome shotgun (WGS) entry which is preliminary data.</text>
</comment>
<feature type="compositionally biased region" description="Gly residues" evidence="1">
    <location>
        <begin position="476"/>
        <end position="493"/>
    </location>
</feature>
<dbReference type="Proteomes" id="UP000327157">
    <property type="component" value="Chromosome 9"/>
</dbReference>
<dbReference type="CDD" id="cd09272">
    <property type="entry name" value="RNase_HI_RT_Ty1"/>
    <property type="match status" value="1"/>
</dbReference>
<name>A0A5N5GEE4_9ROSA</name>
<dbReference type="PANTHER" id="PTHR11439">
    <property type="entry name" value="GAG-POL-RELATED RETROTRANSPOSON"/>
    <property type="match status" value="1"/>
</dbReference>
<organism evidence="3 4">
    <name type="scientific">Pyrus ussuriensis x Pyrus communis</name>
    <dbReference type="NCBI Taxonomy" id="2448454"/>
    <lineage>
        <taxon>Eukaryota</taxon>
        <taxon>Viridiplantae</taxon>
        <taxon>Streptophyta</taxon>
        <taxon>Embryophyta</taxon>
        <taxon>Tracheophyta</taxon>
        <taxon>Spermatophyta</taxon>
        <taxon>Magnoliopsida</taxon>
        <taxon>eudicotyledons</taxon>
        <taxon>Gunneridae</taxon>
        <taxon>Pentapetalae</taxon>
        <taxon>rosids</taxon>
        <taxon>fabids</taxon>
        <taxon>Rosales</taxon>
        <taxon>Rosaceae</taxon>
        <taxon>Amygdaloideae</taxon>
        <taxon>Maleae</taxon>
        <taxon>Pyrus</taxon>
    </lineage>
</organism>
<evidence type="ECO:0000256" key="2">
    <source>
        <dbReference type="SAM" id="SignalP"/>
    </source>
</evidence>
<evidence type="ECO:0000256" key="1">
    <source>
        <dbReference type="SAM" id="MobiDB-lite"/>
    </source>
</evidence>
<dbReference type="EMBL" id="SMOL01000458">
    <property type="protein sequence ID" value="KAB2613507.1"/>
    <property type="molecule type" value="Genomic_DNA"/>
</dbReference>
<accession>A0A5N5GEE4</accession>
<feature type="signal peptide" evidence="2">
    <location>
        <begin position="1"/>
        <end position="24"/>
    </location>
</feature>
<keyword evidence="2" id="KW-0732">Signal</keyword>
<reference evidence="4" key="2">
    <citation type="submission" date="2019-10" db="EMBL/GenBank/DDBJ databases">
        <title>A de novo genome assembly of a pear dwarfing rootstock.</title>
        <authorList>
            <person name="Wang F."/>
            <person name="Wang J."/>
            <person name="Li S."/>
            <person name="Zhang Y."/>
            <person name="Fang M."/>
            <person name="Ma L."/>
            <person name="Zhao Y."/>
            <person name="Jiang S."/>
        </authorList>
    </citation>
    <scope>NUCLEOTIDE SEQUENCE [LARGE SCALE GENOMIC DNA]</scope>
</reference>
<protein>
    <recommendedName>
        <fullName evidence="5">Reverse transcriptase Ty1/copia-type domain-containing protein</fullName>
    </recommendedName>
</protein>
<keyword evidence="4" id="KW-1185">Reference proteome</keyword>
<evidence type="ECO:0000313" key="4">
    <source>
        <dbReference type="Proteomes" id="UP000327157"/>
    </source>
</evidence>
<dbReference type="PANTHER" id="PTHR11439:SF500">
    <property type="entry name" value="RNA-DIRECTED DNA POLYMERASE"/>
    <property type="match status" value="1"/>
</dbReference>
<evidence type="ECO:0000313" key="3">
    <source>
        <dbReference type="EMBL" id="KAB2613507.1"/>
    </source>
</evidence>
<sequence length="507" mass="55902">MQWRFRTSIKSIVFLSLILCFANCCDFTNLGSSLIPEFFMILSTMMTADQLRIVQSLITNLISTVPTSITIKLLLENHGIMGDAQLPKFIESSFASIHEHSQSLPTTSISLNNHVVSPASHNHSSSQTTKFLTLHSSSASDSLTTSKASDSLNTLASSASESIHSHSQSSNIVQQSYSPTQYLIHVGPDFQHEQLHVVLPIPMNKKGFLSFYKLFSAICHRTKNLKAASKVSEWQDAMTEEINALHTQKTWSLVPLLPNKNLVGCKWVYKIRRDANGSVARFTSSLPGLGFNTSQADPSLFVQHLFKGIVIFLLYVDDVKLIFKRIIKYLKGTSNLGIQFKPRPIHLQSYNDTDWAGDPNDRRSTSGFVIYLVIYCDNILAIALSTNPVFHAKSKYIEIDYHFVRERVTRGDLHVHHVSSAEQSVDILTKGLLTPLFQQHTGMDMDTDMDMDMNMTMDTDIGRSLKYGGGWGGGGHGGGEGWGGGGRRGGGGYGKDDSYGRGGGGGN</sequence>